<gene>
    <name evidence="9" type="ORF">H6G03_32270</name>
</gene>
<evidence type="ECO:0000256" key="4">
    <source>
        <dbReference type="ARBA" id="ARBA00022656"/>
    </source>
</evidence>
<feature type="region of interest" description="Disordered" evidence="8">
    <location>
        <begin position="241"/>
        <end position="291"/>
    </location>
</feature>
<dbReference type="Proteomes" id="UP000641646">
    <property type="component" value="Unassembled WGS sequence"/>
</dbReference>
<proteinExistence type="predicted"/>
<keyword evidence="3" id="KW-0964">Secreted</keyword>
<keyword evidence="5" id="KW-0677">Repeat</keyword>
<dbReference type="GO" id="GO:0016020">
    <property type="term" value="C:membrane"/>
    <property type="evidence" value="ECO:0007669"/>
    <property type="project" value="UniProtKB-SubCell"/>
</dbReference>
<dbReference type="InterPro" id="IPR018511">
    <property type="entry name" value="Hemolysin-typ_Ca-bd_CS"/>
</dbReference>
<dbReference type="PRINTS" id="PR01488">
    <property type="entry name" value="RTXTOXINA"/>
</dbReference>
<dbReference type="Gene3D" id="2.150.10.10">
    <property type="entry name" value="Serralysin-like metalloprotease, C-terminal"/>
    <property type="match status" value="8"/>
</dbReference>
<dbReference type="EMBL" id="JACJPW010000136">
    <property type="protein sequence ID" value="MBD2185688.1"/>
    <property type="molecule type" value="Genomic_DNA"/>
</dbReference>
<protein>
    <recommendedName>
        <fullName evidence="11">Calcium-binding protein</fullName>
    </recommendedName>
</protein>
<keyword evidence="4" id="KW-0800">Toxin</keyword>
<feature type="compositionally biased region" description="Low complexity" evidence="8">
    <location>
        <begin position="177"/>
        <end position="196"/>
    </location>
</feature>
<dbReference type="GO" id="GO:0005576">
    <property type="term" value="C:extracellular region"/>
    <property type="evidence" value="ECO:0007669"/>
    <property type="project" value="UniProtKB-SubCell"/>
</dbReference>
<accession>A0A926VLX0</accession>
<dbReference type="Pfam" id="PF00353">
    <property type="entry name" value="HemolysinCabind"/>
    <property type="match status" value="13"/>
</dbReference>
<evidence type="ECO:0000256" key="2">
    <source>
        <dbReference type="ARBA" id="ARBA00004613"/>
    </source>
</evidence>
<dbReference type="GO" id="GO:0005509">
    <property type="term" value="F:calcium ion binding"/>
    <property type="evidence" value="ECO:0007669"/>
    <property type="project" value="InterPro"/>
</dbReference>
<organism evidence="9 10">
    <name type="scientific">Aerosakkonema funiforme FACHB-1375</name>
    <dbReference type="NCBI Taxonomy" id="2949571"/>
    <lineage>
        <taxon>Bacteria</taxon>
        <taxon>Bacillati</taxon>
        <taxon>Cyanobacteriota</taxon>
        <taxon>Cyanophyceae</taxon>
        <taxon>Oscillatoriophycideae</taxon>
        <taxon>Aerosakkonematales</taxon>
        <taxon>Aerosakkonemataceae</taxon>
        <taxon>Aerosakkonema</taxon>
    </lineage>
</organism>
<dbReference type="InterPro" id="IPR050557">
    <property type="entry name" value="RTX_toxin/Mannuronan_C5-epim"/>
</dbReference>
<feature type="compositionally biased region" description="Basic and acidic residues" evidence="8">
    <location>
        <begin position="1032"/>
        <end position="1041"/>
    </location>
</feature>
<dbReference type="GO" id="GO:0090729">
    <property type="term" value="F:toxin activity"/>
    <property type="evidence" value="ECO:0007669"/>
    <property type="project" value="UniProtKB-KW"/>
</dbReference>
<keyword evidence="10" id="KW-1185">Reference proteome</keyword>
<dbReference type="InterPro" id="IPR001343">
    <property type="entry name" value="Hemolysn_Ca-bd"/>
</dbReference>
<dbReference type="PANTHER" id="PTHR38340">
    <property type="entry name" value="S-LAYER PROTEIN"/>
    <property type="match status" value="1"/>
</dbReference>
<keyword evidence="7" id="KW-0472">Membrane</keyword>
<reference evidence="9" key="2">
    <citation type="submission" date="2020-08" db="EMBL/GenBank/DDBJ databases">
        <authorList>
            <person name="Chen M."/>
            <person name="Teng W."/>
            <person name="Zhao L."/>
            <person name="Hu C."/>
            <person name="Zhou Y."/>
            <person name="Han B."/>
            <person name="Song L."/>
            <person name="Shu W."/>
        </authorList>
    </citation>
    <scope>NUCLEOTIDE SEQUENCE</scope>
    <source>
        <strain evidence="9">FACHB-1375</strain>
    </source>
</reference>
<evidence type="ECO:0008006" key="11">
    <source>
        <dbReference type="Google" id="ProtNLM"/>
    </source>
</evidence>
<sequence length="1519" mass="159654">VKSYNTFVLSWGSDRTPASALTKVHTVSITFVRLLSIQGNNGSDVLDGGPDDDNLDGGLGDDRLNGFTGNDLLYGDDGNDEIHGYMGRDTLDGGGGNDILYGQQHGDLLRGGYGDDVLYGEDNGKQGQSYDGSDDNDTLQGDFGKDYLFGGLGNDYLDGGNDNDYLDGGNGNDNLKGGLGNDNLDGGDGNDSLNGEDGNDVLFGRGGNDYLEGYWGNDNLNGGDGEDSLFGSTGDDILRGEAGNDSLVSGTGNDVLDGGDGNDSLYGEGDNDTLSGGNGSNVLDGGDGTDTADYRFSSNPVDVNLINGNARFSGNTDRLTSIENVIGSGSNDVLVGNTGNNTLSGQSGNDSLYGESGNDLLRGEEGNDELHGWEGNDTLEGGTGNDTLYGQQGNDSIQGGDGNDLLYGDDSNDTLNGGAGNDSLFGGAGDDYFEMEEGSDTINGREGTDTLVLSGTKDLYNFTETATGWRILAPNGDVKIAIGVENFEFKSAPQVDNFDLSSVFDRDVIINKGFFNVDSSQTGLSTLNETLVTQSFAQFKASWNPNGLPDNGFFSANAYHPDVQLGYKNDNFDNNAKVLTTNNTSFTFNLTSKQYSAIHLFATSTRGNAEMEVTFKYTDGITERKTATVPDWLEEIPNESFDRYYLIDGMDYNVNTKGTAFTDINDVAIFGFGFKPNPVKALQSITVNKTTGSDNNWLGVFGATGVVSTTLTAESVRKYYSSRVIDGYIANGKIFFDANLNGALDENEPFTITLADGSFDLNVDVEKFDTNQNGELDYTEGQFVQMGGMDIIGGVDAATGLPMATPLTSTLNSTVVTPLTTIIAEMVQQGTDPATAEAGVKAALGLPSGVDLGSYDPLEAIAKGDAQGISVFGSMIVVQNTIVQMAKFLDGVSEKEVAQLAFSGISAIANQTKSNTPVDLGKAETIQAILQGAITKAAQSDPQINPTELAASAAAAAQIMALGNQMVGDLVASGRPIKDIATDITKLQAVSVGQVAVGLSELAAGTVSVEEFLANNTKEAILSRMEKVQVNDPTVRPEVKAIDFSNPGTDGGDSSNPSPLPADGSVNPSPTTPNNDGSVNPSPTTPNNDGSVNPSPTTPNNDGGSDTSLPPITRLPEFNGIFFDPNFYLGRNLDVAAAVQSGAFGTAFEHFSKFGFAEGRAPNAVFASDYLTKNQDVATAVTQGFFKGGFEHFIKYGMAEDRDPSSRLAGFDMFYLAENPDVAQAVKQSSFKNGLEHLIHFGMLEGRDPQPRYSVVVETFDPTFYSANNPDVAQAVQQGLFRNSFEHFVNFGMKESRNPSLLFNNSYYLGQNSDVAAAVTQGLFKSGFEHFMKFGMAEGRVGATIVGSDSADRIEGNAGANIIFGNAGNDTLMGAGGNDQLYGNEGDDFLNGNQGRDAVYGGKGNDVIHGGKDDDLISGDVGNDLLVGDLGNDTLIGGAGEDVFVLDAATGVDAIVDFQAGQDRLGLFGGLKFEQLAIAQGTGINAQNTLVRIAANQELLAILSDVSASSITNSAFTVG</sequence>
<feature type="region of interest" description="Disordered" evidence="8">
    <location>
        <begin position="117"/>
        <end position="138"/>
    </location>
</feature>
<evidence type="ECO:0000256" key="3">
    <source>
        <dbReference type="ARBA" id="ARBA00022525"/>
    </source>
</evidence>
<feature type="region of interest" description="Disordered" evidence="8">
    <location>
        <begin position="177"/>
        <end position="200"/>
    </location>
</feature>
<dbReference type="PANTHER" id="PTHR38340:SF1">
    <property type="entry name" value="S-LAYER PROTEIN"/>
    <property type="match status" value="1"/>
</dbReference>
<dbReference type="InterPro" id="IPR011049">
    <property type="entry name" value="Serralysin-like_metalloprot_C"/>
</dbReference>
<feature type="non-terminal residue" evidence="9">
    <location>
        <position position="1"/>
    </location>
</feature>
<feature type="compositionally biased region" description="Polar residues" evidence="8">
    <location>
        <begin position="385"/>
        <end position="397"/>
    </location>
</feature>
<dbReference type="InterPro" id="IPR003995">
    <property type="entry name" value="RTX_toxin_determinant-A"/>
</dbReference>
<dbReference type="PRINTS" id="PR00313">
    <property type="entry name" value="CABNDNGRPT"/>
</dbReference>
<evidence type="ECO:0000256" key="5">
    <source>
        <dbReference type="ARBA" id="ARBA00022737"/>
    </source>
</evidence>
<reference evidence="9" key="1">
    <citation type="journal article" date="2015" name="ISME J.">
        <title>Draft Genome Sequence of Streptomyces incarnatus NRRL8089, which Produces the Nucleoside Antibiotic Sinefungin.</title>
        <authorList>
            <person name="Oshima K."/>
            <person name="Hattori M."/>
            <person name="Shimizu H."/>
            <person name="Fukuda K."/>
            <person name="Nemoto M."/>
            <person name="Inagaki K."/>
            <person name="Tamura T."/>
        </authorList>
    </citation>
    <scope>NUCLEOTIDE SEQUENCE</scope>
    <source>
        <strain evidence="9">FACHB-1375</strain>
    </source>
</reference>
<evidence type="ECO:0000256" key="8">
    <source>
        <dbReference type="SAM" id="MobiDB-lite"/>
    </source>
</evidence>
<feature type="compositionally biased region" description="Polar residues" evidence="8">
    <location>
        <begin position="339"/>
        <end position="350"/>
    </location>
</feature>
<feature type="region of interest" description="Disordered" evidence="8">
    <location>
        <begin position="1032"/>
        <end position="1111"/>
    </location>
</feature>
<evidence type="ECO:0000256" key="6">
    <source>
        <dbReference type="ARBA" id="ARBA00023026"/>
    </source>
</evidence>
<feature type="region of interest" description="Disordered" evidence="8">
    <location>
        <begin position="339"/>
        <end position="421"/>
    </location>
</feature>
<evidence type="ECO:0000256" key="7">
    <source>
        <dbReference type="ARBA" id="ARBA00023136"/>
    </source>
</evidence>
<dbReference type="SUPFAM" id="SSF51120">
    <property type="entry name" value="beta-Roll"/>
    <property type="match status" value="5"/>
</dbReference>
<comment type="subcellular location">
    <subcellularLocation>
        <location evidence="1">Membrane</location>
    </subcellularLocation>
    <subcellularLocation>
        <location evidence="2">Secreted</location>
    </subcellularLocation>
</comment>
<evidence type="ECO:0000313" key="10">
    <source>
        <dbReference type="Proteomes" id="UP000641646"/>
    </source>
</evidence>
<name>A0A926VLX0_9CYAN</name>
<evidence type="ECO:0000313" key="9">
    <source>
        <dbReference type="EMBL" id="MBD2185688.1"/>
    </source>
</evidence>
<feature type="compositionally biased region" description="Polar residues" evidence="8">
    <location>
        <begin position="1066"/>
        <end position="1110"/>
    </location>
</feature>
<dbReference type="PROSITE" id="PS00330">
    <property type="entry name" value="HEMOLYSIN_CALCIUM"/>
    <property type="match status" value="5"/>
</dbReference>
<evidence type="ECO:0000256" key="1">
    <source>
        <dbReference type="ARBA" id="ARBA00004370"/>
    </source>
</evidence>
<feature type="compositionally biased region" description="Basic and acidic residues" evidence="8">
    <location>
        <begin position="361"/>
        <end position="374"/>
    </location>
</feature>
<comment type="caution">
    <text evidence="9">The sequence shown here is derived from an EMBL/GenBank/DDBJ whole genome shotgun (WGS) entry which is preliminary data.</text>
</comment>
<keyword evidence="6" id="KW-0843">Virulence</keyword>
<feature type="compositionally biased region" description="Polar residues" evidence="8">
    <location>
        <begin position="1046"/>
        <end position="1057"/>
    </location>
</feature>